<dbReference type="GO" id="GO:0003677">
    <property type="term" value="F:DNA binding"/>
    <property type="evidence" value="ECO:0007669"/>
    <property type="project" value="InterPro"/>
</dbReference>
<feature type="compositionally biased region" description="Polar residues" evidence="8">
    <location>
        <begin position="1485"/>
        <end position="1503"/>
    </location>
</feature>
<feature type="compositionally biased region" description="Basic and acidic residues" evidence="8">
    <location>
        <begin position="1527"/>
        <end position="1538"/>
    </location>
</feature>
<evidence type="ECO:0000256" key="3">
    <source>
        <dbReference type="ARBA" id="ARBA00022695"/>
    </source>
</evidence>
<feature type="compositionally biased region" description="Basic and acidic residues" evidence="8">
    <location>
        <begin position="1713"/>
        <end position="1722"/>
    </location>
</feature>
<keyword evidence="2 7" id="KW-0808">Transferase</keyword>
<dbReference type="InterPro" id="IPR006592">
    <property type="entry name" value="RNA_pol_N"/>
</dbReference>
<dbReference type="GO" id="GO:0003899">
    <property type="term" value="F:DNA-directed RNA polymerase activity"/>
    <property type="evidence" value="ECO:0007669"/>
    <property type="project" value="UniProtKB-EC"/>
</dbReference>
<feature type="compositionally biased region" description="Basic and acidic residues" evidence="8">
    <location>
        <begin position="1334"/>
        <end position="1357"/>
    </location>
</feature>
<comment type="function">
    <text evidence="7">DNA-dependent RNA polymerase catalyzes the transcription of DNA into RNA using the four ribonucleoside triphosphates as substrates.</text>
</comment>
<feature type="compositionally biased region" description="Polar residues" evidence="8">
    <location>
        <begin position="1700"/>
        <end position="1712"/>
    </location>
</feature>
<organism evidence="10 11">
    <name type="scientific">Platanthera zijinensis</name>
    <dbReference type="NCBI Taxonomy" id="2320716"/>
    <lineage>
        <taxon>Eukaryota</taxon>
        <taxon>Viridiplantae</taxon>
        <taxon>Streptophyta</taxon>
        <taxon>Embryophyta</taxon>
        <taxon>Tracheophyta</taxon>
        <taxon>Spermatophyta</taxon>
        <taxon>Magnoliopsida</taxon>
        <taxon>Liliopsida</taxon>
        <taxon>Asparagales</taxon>
        <taxon>Orchidaceae</taxon>
        <taxon>Orchidoideae</taxon>
        <taxon>Orchideae</taxon>
        <taxon>Orchidinae</taxon>
        <taxon>Platanthera</taxon>
    </lineage>
</organism>
<gene>
    <name evidence="10" type="primary">NRPE1</name>
    <name evidence="10" type="ORF">KSP39_PZI016540</name>
</gene>
<feature type="compositionally biased region" description="Low complexity" evidence="8">
    <location>
        <begin position="1605"/>
        <end position="1623"/>
    </location>
</feature>
<dbReference type="SMART" id="SM00663">
    <property type="entry name" value="RPOLA_N"/>
    <property type="match status" value="1"/>
</dbReference>
<sequence length="1972" mass="218692">MEDDIFPYVSSGVVSNISFSLTSFDEICKYSINNCPISHPSQLGNPFLGLPLESGRCESCGTVETEKCEGHFGYVELPIPIYHPSHIGELKNILTMLCLKCMRVNRGKVKCDTGNEKISLASCTYCREIEPVLVKEVKKTDGATSLELRVSAKNRIRQGFWNFLDKFGFHHGENPFQSLHPLEVMQILNKIPEETKKRLSTKGFFPQIGFIIHYLPVPPNCLSLPIISDGKILMSSDNSKNLLRKVFTSIEKIKTNNSSSIETPESDLSSMQAAVARYLNLRGIAKVPQDVHGKLKINQKEENSSKQWLEKMRTLFISKGSGFSSRSVITGDPYIGVDVIGLPSEIAKKVTFEERVSKYNLERLQKMVNDRLCVAYTDGETKFSIVTSAEGHVKLKVGQIVSRRIMDGDVVFLNRPPSTHKHSVQAFFVSLHDENVVKINPLVCSPLGADFDGDCVHLFYPQSLAAKAEAIELFSVEKQLLSSHNDLLNMQFVQDSLLSLRLISKTCFLTKVRAQQLSMFVPRSLPSPALMKANKYGSFWTIFQVLQCAFPSSFDCSGERHSISRSEIMHMDFKKDLIHSSLVEMVSSVLSCKGSKEGLLFLNTVQPLLMEILNVEGFSVNLQDFDVPKDILADMHIKLQEISCLLSKPRSSYREVQDLQVENHLKILKLPVTAFVLKSSSVGTLIDSKSESSISKVLQQLGFLGLELFERGKLYSKTLVQDVFSYYLGKHSVDGVGVPSEACGLVRSSFFCGLNPYEGLVHSISTREVIVRSSRGLTEPGTLFKNLMAILRDAVVCYDGTVRNMCRNSVLQFEYRIKEGIDTLIGDLAGEPVGVLAATAISNPAYKAVLDSSLSTNSSWELMKEILLSKVVYQNVVNDRRAVLYLNDCLCRKKYCKEIAAFAVQECLKKFTLRNCISEFFIEYNNQIVPCDSLEAVSGLVGHIHLDKGRLKAWKKKPEEILQKCQEILSSRQKKKGPLSYLFKGIVLSASECCQKINGTNISIIPCLQFYYFDKSGKTSDEFLDRVIHIMANVVFPMLLETVVKGDSRVDSADIIWVEPTITSSAKDRRPLKGELAVEVVINSMSARQNGDAWRIVLDACLPVMHLIDTRRSVPYGIKQVEDLLGISSSFEQSVQRLSTAVRMVAKGVLKEHLILVANSMTCTGSLLGFNNSGFKKLLRSLKFQMPFTEATLFTPIKCFERSAQKCHTDTLTSIVSSCLWGKRVAVGTGSCFKVFWDKQQMAANQDIEKDVYDFLELVQTATSEKQMEVDDLMYESEYEFCASPEPGIHVPKIADEDGTNFLLHSENHVEPVKGDWDNSNWENTSASTVKLDGWQKWESGKKTDKVDSETSVKKDGAWSAWNTGNEQEPSKYVIKTPENKQGWGNSKKSSVDNDNPERVDDGSNQWNSKRAADGAVTSSGWGSTGETKTWNNLAKPGWNTNGTTETATRNGLDPEKASFGSSSESNKSLEKSKDHADNAWGSKDASQTWKSASKSGWNTNGASTGGTVNGYTHQNTGVGVSSKFNKWNENKASDCGDKAWSSIDESETQKSQDKSTWNTEGTAKTGTWGSQNHEAGVLGRSPGSTKWNENRTTDQGDGSWKSHSWGSADAAGSSWKSSSKSTWDTERTGKTGNGSRQNCEKNSFGISTETKRNENNTADHGDSSLGTRGWGSTGAACNSWKSSSESTRNMDGKSKTGWGDTNNVARANVDSNTEKIDEAKATDNVNDGWKSHAWGSTDGHRANVASNAEEVDGPKAADNANDGWKSRAWGSTDGRRANVDSNAEKVDEPKAADNVNDGWKSRSWGSTDGRRTWKNFSPRVVVKSDEQKGRNATGPSLKRNVELFTAEEEQILFEVQSVFDTARRILREASVGEPLSSEGQEFIKEQVLEYHPDKDAKVSGGQIEHIMVDKHGTFTESCCFFVVSKDGTKTDFSYHKCLMNLVLQKFPEHGASFNSKYFKKRSAAPADPTHQ</sequence>
<evidence type="ECO:0000256" key="1">
    <source>
        <dbReference type="ARBA" id="ARBA00022478"/>
    </source>
</evidence>
<dbReference type="PANTHER" id="PTHR19376:SF51">
    <property type="entry name" value="DNA-DIRECTED RNA POLYMERASE V SUBUNIT 1"/>
    <property type="match status" value="1"/>
</dbReference>
<dbReference type="GO" id="GO:0006351">
    <property type="term" value="P:DNA-templated transcription"/>
    <property type="evidence" value="ECO:0007669"/>
    <property type="project" value="InterPro"/>
</dbReference>
<evidence type="ECO:0000256" key="4">
    <source>
        <dbReference type="ARBA" id="ARBA00022833"/>
    </source>
</evidence>
<keyword evidence="1 7" id="KW-0240">DNA-directed RNA polymerase</keyword>
<evidence type="ECO:0000259" key="9">
    <source>
        <dbReference type="SMART" id="SM00663"/>
    </source>
</evidence>
<dbReference type="Pfam" id="PF11523">
    <property type="entry name" value="DUF3223"/>
    <property type="match status" value="1"/>
</dbReference>
<feature type="domain" description="RNA polymerase N-terminal" evidence="9">
    <location>
        <begin position="208"/>
        <end position="504"/>
    </location>
</feature>
<evidence type="ECO:0000256" key="2">
    <source>
        <dbReference type="ARBA" id="ARBA00022679"/>
    </source>
</evidence>
<feature type="compositionally biased region" description="Polar residues" evidence="8">
    <location>
        <begin position="1510"/>
        <end position="1526"/>
    </location>
</feature>
<accession>A0AAP0B7F9</accession>
<feature type="compositionally biased region" description="Basic and acidic residues" evidence="8">
    <location>
        <begin position="1468"/>
        <end position="1478"/>
    </location>
</feature>
<evidence type="ECO:0000256" key="7">
    <source>
        <dbReference type="RuleBase" id="RU004279"/>
    </source>
</evidence>
<feature type="compositionally biased region" description="Polar residues" evidence="8">
    <location>
        <begin position="1555"/>
        <end position="1574"/>
    </location>
</feature>
<feature type="compositionally biased region" description="Basic and acidic residues" evidence="8">
    <location>
        <begin position="1650"/>
        <end position="1663"/>
    </location>
</feature>
<keyword evidence="5 7" id="KW-0804">Transcription</keyword>
<feature type="compositionally biased region" description="Basic and acidic residues" evidence="8">
    <location>
        <begin position="1390"/>
        <end position="1402"/>
    </location>
</feature>
<feature type="compositionally biased region" description="Basic and acidic residues" evidence="8">
    <location>
        <begin position="1774"/>
        <end position="1792"/>
    </location>
</feature>
<dbReference type="Pfam" id="PF00623">
    <property type="entry name" value="RNA_pol_Rpb1_2"/>
    <property type="match status" value="1"/>
</dbReference>
<dbReference type="Pfam" id="PF04998">
    <property type="entry name" value="RNA_pol_Rpb1_5"/>
    <property type="match status" value="1"/>
</dbReference>
<dbReference type="Pfam" id="PF04983">
    <property type="entry name" value="RNA_pol_Rpb1_3"/>
    <property type="match status" value="1"/>
</dbReference>
<dbReference type="InterPro" id="IPR007080">
    <property type="entry name" value="RNA_pol_Rpb1_1"/>
</dbReference>
<feature type="compositionally biased region" description="Low complexity" evidence="8">
    <location>
        <begin position="1458"/>
        <end position="1467"/>
    </location>
</feature>
<keyword evidence="3 7" id="KW-0548">Nucleotidyltransferase</keyword>
<dbReference type="InterPro" id="IPR044893">
    <property type="entry name" value="RNA_pol_Rpb1_clamp_domain"/>
</dbReference>
<dbReference type="InterPro" id="IPR045867">
    <property type="entry name" value="DNA-dir_RpoC_beta_prime"/>
</dbReference>
<dbReference type="InterPro" id="IPR007066">
    <property type="entry name" value="RNA_pol_Rpb1_3"/>
</dbReference>
<feature type="region of interest" description="Disordered" evidence="8">
    <location>
        <begin position="1333"/>
        <end position="1804"/>
    </location>
</feature>
<feature type="compositionally biased region" description="Polar residues" evidence="8">
    <location>
        <begin position="1417"/>
        <end position="1450"/>
    </location>
</feature>
<dbReference type="Pfam" id="PF04997">
    <property type="entry name" value="RNA_pol_Rpb1_1"/>
    <property type="match status" value="1"/>
</dbReference>
<dbReference type="InterPro" id="IPR007081">
    <property type="entry name" value="RNA_pol_Rpb1_5"/>
</dbReference>
<dbReference type="InterPro" id="IPR000722">
    <property type="entry name" value="RNA_pol_asu"/>
</dbReference>
<dbReference type="InterPro" id="IPR042102">
    <property type="entry name" value="RNA_pol_Rpb1_3_sf"/>
</dbReference>
<keyword evidence="4" id="KW-0862">Zinc</keyword>
<comment type="caution">
    <text evidence="10">The sequence shown here is derived from an EMBL/GenBank/DDBJ whole genome shotgun (WGS) entry which is preliminary data.</text>
</comment>
<dbReference type="Gene3D" id="3.10.450.40">
    <property type="match status" value="1"/>
</dbReference>
<protein>
    <recommendedName>
        <fullName evidence="7">DNA-directed RNA polymerase subunit</fullName>
        <ecNumber evidence="7">2.7.7.6</ecNumber>
    </recommendedName>
</protein>
<reference evidence="10 11" key="1">
    <citation type="journal article" date="2022" name="Nat. Plants">
        <title>Genomes of leafy and leafless Platanthera orchids illuminate the evolution of mycoheterotrophy.</title>
        <authorList>
            <person name="Li M.H."/>
            <person name="Liu K.W."/>
            <person name="Li Z."/>
            <person name="Lu H.C."/>
            <person name="Ye Q.L."/>
            <person name="Zhang D."/>
            <person name="Wang J.Y."/>
            <person name="Li Y.F."/>
            <person name="Zhong Z.M."/>
            <person name="Liu X."/>
            <person name="Yu X."/>
            <person name="Liu D.K."/>
            <person name="Tu X.D."/>
            <person name="Liu B."/>
            <person name="Hao Y."/>
            <person name="Liao X.Y."/>
            <person name="Jiang Y.T."/>
            <person name="Sun W.H."/>
            <person name="Chen J."/>
            <person name="Chen Y.Q."/>
            <person name="Ai Y."/>
            <person name="Zhai J.W."/>
            <person name="Wu S.S."/>
            <person name="Zhou Z."/>
            <person name="Hsiao Y.Y."/>
            <person name="Wu W.L."/>
            <person name="Chen Y.Y."/>
            <person name="Lin Y.F."/>
            <person name="Hsu J.L."/>
            <person name="Li C.Y."/>
            <person name="Wang Z.W."/>
            <person name="Zhao X."/>
            <person name="Zhong W.Y."/>
            <person name="Ma X.K."/>
            <person name="Ma L."/>
            <person name="Huang J."/>
            <person name="Chen G.Z."/>
            <person name="Huang M.Z."/>
            <person name="Huang L."/>
            <person name="Peng D.H."/>
            <person name="Luo Y.B."/>
            <person name="Zou S.Q."/>
            <person name="Chen S.P."/>
            <person name="Lan S."/>
            <person name="Tsai W.C."/>
            <person name="Van de Peer Y."/>
            <person name="Liu Z.J."/>
        </authorList>
    </citation>
    <scope>NUCLEOTIDE SEQUENCE [LARGE SCALE GENOMIC DNA]</scope>
    <source>
        <strain evidence="10">Lor287</strain>
    </source>
</reference>
<dbReference type="Gene3D" id="2.40.40.20">
    <property type="match status" value="1"/>
</dbReference>
<feature type="compositionally biased region" description="Polar residues" evidence="8">
    <location>
        <begin position="1676"/>
        <end position="1688"/>
    </location>
</feature>
<evidence type="ECO:0000313" key="10">
    <source>
        <dbReference type="EMBL" id="KAK8930932.1"/>
    </source>
</evidence>
<dbReference type="PANTHER" id="PTHR19376">
    <property type="entry name" value="DNA-DIRECTED RNA POLYMERASE"/>
    <property type="match status" value="1"/>
</dbReference>
<dbReference type="EC" id="2.7.7.6" evidence="7"/>
<dbReference type="Gene3D" id="1.10.274.100">
    <property type="entry name" value="RNA polymerase Rpb1, domain 3"/>
    <property type="match status" value="1"/>
</dbReference>
<feature type="compositionally biased region" description="Polar residues" evidence="8">
    <location>
        <begin position="1634"/>
        <end position="1649"/>
    </location>
</feature>
<dbReference type="Gene3D" id="3.30.1490.180">
    <property type="entry name" value="RNA polymerase ii"/>
    <property type="match status" value="1"/>
</dbReference>
<dbReference type="Gene3D" id="4.10.860.120">
    <property type="entry name" value="RNA polymerase II, clamp domain"/>
    <property type="match status" value="1"/>
</dbReference>
<dbReference type="EMBL" id="JBBWWQ010000014">
    <property type="protein sequence ID" value="KAK8930932.1"/>
    <property type="molecule type" value="Genomic_DNA"/>
</dbReference>
<evidence type="ECO:0000256" key="8">
    <source>
        <dbReference type="SAM" id="MobiDB-lite"/>
    </source>
</evidence>
<proteinExistence type="inferred from homology"/>
<name>A0AAP0B7F9_9ASPA</name>
<evidence type="ECO:0000256" key="5">
    <source>
        <dbReference type="ARBA" id="ARBA00023163"/>
    </source>
</evidence>
<dbReference type="SUPFAM" id="SSF64484">
    <property type="entry name" value="beta and beta-prime subunits of DNA dependent RNA-polymerase"/>
    <property type="match status" value="1"/>
</dbReference>
<evidence type="ECO:0000313" key="11">
    <source>
        <dbReference type="Proteomes" id="UP001418222"/>
    </source>
</evidence>
<dbReference type="Proteomes" id="UP001418222">
    <property type="component" value="Unassembled WGS sequence"/>
</dbReference>
<keyword evidence="11" id="KW-1185">Reference proteome</keyword>
<evidence type="ECO:0000256" key="6">
    <source>
        <dbReference type="ARBA" id="ARBA00048552"/>
    </source>
</evidence>
<comment type="catalytic activity">
    <reaction evidence="6 7">
        <text>RNA(n) + a ribonucleoside 5'-triphosphate = RNA(n+1) + diphosphate</text>
        <dbReference type="Rhea" id="RHEA:21248"/>
        <dbReference type="Rhea" id="RHEA-COMP:14527"/>
        <dbReference type="Rhea" id="RHEA-COMP:17342"/>
        <dbReference type="ChEBI" id="CHEBI:33019"/>
        <dbReference type="ChEBI" id="CHEBI:61557"/>
        <dbReference type="ChEBI" id="CHEBI:140395"/>
        <dbReference type="EC" id="2.7.7.6"/>
    </reaction>
</comment>
<dbReference type="GO" id="GO:0000428">
    <property type="term" value="C:DNA-directed RNA polymerase complex"/>
    <property type="evidence" value="ECO:0007669"/>
    <property type="project" value="UniProtKB-KW"/>
</dbReference>
<comment type="similarity">
    <text evidence="7">Belongs to the RNA polymerase beta' chain family.</text>
</comment>